<dbReference type="GO" id="GO:0016618">
    <property type="term" value="F:hydroxypyruvate reductase [NAD(P)H] activity"/>
    <property type="evidence" value="ECO:0007669"/>
    <property type="project" value="TreeGrafter"/>
</dbReference>
<dbReference type="Pfam" id="PF02826">
    <property type="entry name" value="2-Hacid_dh_C"/>
    <property type="match status" value="1"/>
</dbReference>
<comment type="similarity">
    <text evidence="1 4">Belongs to the D-isomer specific 2-hydroxyacid dehydrogenase family.</text>
</comment>
<dbReference type="GO" id="GO:0051287">
    <property type="term" value="F:NAD binding"/>
    <property type="evidence" value="ECO:0007669"/>
    <property type="project" value="InterPro"/>
</dbReference>
<keyword evidence="2 4" id="KW-0560">Oxidoreductase</keyword>
<dbReference type="Gene3D" id="3.40.50.720">
    <property type="entry name" value="NAD(P)-binding Rossmann-like Domain"/>
    <property type="match status" value="2"/>
</dbReference>
<dbReference type="SUPFAM" id="SSF51735">
    <property type="entry name" value="NAD(P)-binding Rossmann-fold domains"/>
    <property type="match status" value="1"/>
</dbReference>
<dbReference type="PROSITE" id="PS00065">
    <property type="entry name" value="D_2_HYDROXYACID_DH_1"/>
    <property type="match status" value="1"/>
</dbReference>
<dbReference type="InterPro" id="IPR006140">
    <property type="entry name" value="D-isomer_DH_NAD-bd"/>
</dbReference>
<dbReference type="GO" id="GO:0030267">
    <property type="term" value="F:glyoxylate reductase (NADPH) activity"/>
    <property type="evidence" value="ECO:0007669"/>
    <property type="project" value="TreeGrafter"/>
</dbReference>
<evidence type="ECO:0000259" key="6">
    <source>
        <dbReference type="Pfam" id="PF02826"/>
    </source>
</evidence>
<reference evidence="7 8" key="1">
    <citation type="submission" date="2015-05" db="EMBL/GenBank/DDBJ databases">
        <title>Genome sequencing and analysis of members of genus Stenotrophomonas.</title>
        <authorList>
            <person name="Patil P.P."/>
            <person name="Midha S."/>
            <person name="Patil P.B."/>
        </authorList>
    </citation>
    <scope>NUCLEOTIDE SEQUENCE [LARGE SCALE GENOMIC DNA]</scope>
    <source>
        <strain evidence="7 8">DSM 18941</strain>
    </source>
</reference>
<evidence type="ECO:0000256" key="3">
    <source>
        <dbReference type="ARBA" id="ARBA00023027"/>
    </source>
</evidence>
<evidence type="ECO:0000256" key="4">
    <source>
        <dbReference type="RuleBase" id="RU003719"/>
    </source>
</evidence>
<feature type="domain" description="D-isomer specific 2-hydroxyacid dehydrogenase catalytic" evidence="5">
    <location>
        <begin position="14"/>
        <end position="314"/>
    </location>
</feature>
<dbReference type="Pfam" id="PF00389">
    <property type="entry name" value="2-Hacid_dh"/>
    <property type="match status" value="1"/>
</dbReference>
<organism evidence="7 8">
    <name type="scientific">Stenotrophomonas terrae</name>
    <dbReference type="NCBI Taxonomy" id="405446"/>
    <lineage>
        <taxon>Bacteria</taxon>
        <taxon>Pseudomonadati</taxon>
        <taxon>Pseudomonadota</taxon>
        <taxon>Gammaproteobacteria</taxon>
        <taxon>Lysobacterales</taxon>
        <taxon>Lysobacteraceae</taxon>
        <taxon>Stenotrophomonas</taxon>
    </lineage>
</organism>
<keyword evidence="8" id="KW-1185">Reference proteome</keyword>
<dbReference type="FunFam" id="3.40.50.720:FF:000203">
    <property type="entry name" value="D-3-phosphoglycerate dehydrogenase (SerA)"/>
    <property type="match status" value="1"/>
</dbReference>
<feature type="domain" description="D-isomer specific 2-hydroxyacid dehydrogenase NAD-binding" evidence="6">
    <location>
        <begin position="112"/>
        <end position="291"/>
    </location>
</feature>
<dbReference type="OrthoDB" id="9805416at2"/>
<sequence length="350" mass="36711">MADRRPRVWVSQPLFDDTVAQLAAYCDVVATEQVSAHSAAELAAQLADVDGALVTLNDRIGAAEIANAPALKMIANVGVGYNNLDIGALSAAGILASNTPDVLTETTADLGFSLLMAAARRIVESDRWLRDGNWGQWSFTTMLGADLHGSTLGILGMGRIGQAIARRGHHGFGMKVLYHNRSQLPAEQEQAVGARYVGFDELLANVDHLVLVLPYTAQNHHIINAAALAQMKPSATLVNIARGGIVDELALADALAHGRLASAALDVYENEPNVRPELLALCNIVLTPHIGSASLATRRAMVQVAVDNLLAGLGIGPDAGKPANAINAELLGNGTARIAAAGKKIGDKKR</sequence>
<evidence type="ECO:0000256" key="2">
    <source>
        <dbReference type="ARBA" id="ARBA00023002"/>
    </source>
</evidence>
<accession>A0A0R0D1A6</accession>
<dbReference type="InterPro" id="IPR050223">
    <property type="entry name" value="D-isomer_2-hydroxyacid_DH"/>
</dbReference>
<dbReference type="PANTHER" id="PTHR10996">
    <property type="entry name" value="2-HYDROXYACID DEHYDROGENASE-RELATED"/>
    <property type="match status" value="1"/>
</dbReference>
<name>A0A0R0D1A6_9GAMM</name>
<evidence type="ECO:0000256" key="1">
    <source>
        <dbReference type="ARBA" id="ARBA00005854"/>
    </source>
</evidence>
<dbReference type="InterPro" id="IPR006139">
    <property type="entry name" value="D-isomer_2_OHA_DH_cat_dom"/>
</dbReference>
<dbReference type="CDD" id="cd05301">
    <property type="entry name" value="GDH"/>
    <property type="match status" value="1"/>
</dbReference>
<dbReference type="PATRIC" id="fig|405446.3.peg.3469"/>
<dbReference type="SUPFAM" id="SSF52283">
    <property type="entry name" value="Formate/glycerate dehydrogenase catalytic domain-like"/>
    <property type="match status" value="1"/>
</dbReference>
<proteinExistence type="inferred from homology"/>
<dbReference type="AlphaFoldDB" id="A0A0R0D1A6"/>
<evidence type="ECO:0000313" key="7">
    <source>
        <dbReference type="EMBL" id="KRG71841.1"/>
    </source>
</evidence>
<protein>
    <submittedName>
        <fullName evidence="7">2-hydroxyacid dehydrogenase</fullName>
    </submittedName>
</protein>
<dbReference type="Proteomes" id="UP000051863">
    <property type="component" value="Unassembled WGS sequence"/>
</dbReference>
<keyword evidence="3" id="KW-0520">NAD</keyword>
<dbReference type="EMBL" id="LDJJ01000007">
    <property type="protein sequence ID" value="KRG71841.1"/>
    <property type="molecule type" value="Genomic_DNA"/>
</dbReference>
<dbReference type="GO" id="GO:0005829">
    <property type="term" value="C:cytosol"/>
    <property type="evidence" value="ECO:0007669"/>
    <property type="project" value="TreeGrafter"/>
</dbReference>
<gene>
    <name evidence="7" type="ORF">ABB27_02950</name>
</gene>
<dbReference type="InterPro" id="IPR036291">
    <property type="entry name" value="NAD(P)-bd_dom_sf"/>
</dbReference>
<dbReference type="PANTHER" id="PTHR10996:SF283">
    <property type="entry name" value="GLYOXYLATE_HYDROXYPYRUVATE REDUCTASE B"/>
    <property type="match status" value="1"/>
</dbReference>
<comment type="caution">
    <text evidence="7">The sequence shown here is derived from an EMBL/GenBank/DDBJ whole genome shotgun (WGS) entry which is preliminary data.</text>
</comment>
<dbReference type="InterPro" id="IPR029752">
    <property type="entry name" value="D-isomer_DH_CS1"/>
</dbReference>
<evidence type="ECO:0000259" key="5">
    <source>
        <dbReference type="Pfam" id="PF00389"/>
    </source>
</evidence>
<evidence type="ECO:0000313" key="8">
    <source>
        <dbReference type="Proteomes" id="UP000051863"/>
    </source>
</evidence>